<feature type="coiled-coil region" evidence="1">
    <location>
        <begin position="52"/>
        <end position="121"/>
    </location>
</feature>
<dbReference type="EMBL" id="JABEZY010261634">
    <property type="protein sequence ID" value="MBA0754408.1"/>
    <property type="molecule type" value="Genomic_DNA"/>
</dbReference>
<evidence type="ECO:0000313" key="2">
    <source>
        <dbReference type="EMBL" id="MBA0754408.1"/>
    </source>
</evidence>
<organism evidence="2 3">
    <name type="scientific">Gossypium gossypioides</name>
    <name type="common">Mexican cotton</name>
    <name type="synonym">Selera gossypioides</name>
    <dbReference type="NCBI Taxonomy" id="34282"/>
    <lineage>
        <taxon>Eukaryota</taxon>
        <taxon>Viridiplantae</taxon>
        <taxon>Streptophyta</taxon>
        <taxon>Embryophyta</taxon>
        <taxon>Tracheophyta</taxon>
        <taxon>Spermatophyta</taxon>
        <taxon>Magnoliopsida</taxon>
        <taxon>eudicotyledons</taxon>
        <taxon>Gunneridae</taxon>
        <taxon>Pentapetalae</taxon>
        <taxon>rosids</taxon>
        <taxon>malvids</taxon>
        <taxon>Malvales</taxon>
        <taxon>Malvaceae</taxon>
        <taxon>Malvoideae</taxon>
        <taxon>Gossypium</taxon>
    </lineage>
</organism>
<dbReference type="PANTHER" id="PTHR48200:SF1">
    <property type="entry name" value="AMINOTRANSFERASE-LIKE PLANT MOBILE DOMAIN-CONTAINING PROTEIN"/>
    <property type="match status" value="1"/>
</dbReference>
<keyword evidence="1" id="KW-0175">Coiled coil</keyword>
<comment type="caution">
    <text evidence="2">The sequence shown here is derived from an EMBL/GenBank/DDBJ whole genome shotgun (WGS) entry which is preliminary data.</text>
</comment>
<dbReference type="Proteomes" id="UP000593579">
    <property type="component" value="Unassembled WGS sequence"/>
</dbReference>
<accession>A0A7J9D1D0</accession>
<keyword evidence="3" id="KW-1185">Reference proteome</keyword>
<name>A0A7J9D1D0_GOSGO</name>
<dbReference type="PANTHER" id="PTHR48200">
    <property type="entry name" value="PROTEIN, PUTATIVE-RELATED"/>
    <property type="match status" value="1"/>
</dbReference>
<gene>
    <name evidence="2" type="ORF">Gogos_020899</name>
</gene>
<reference evidence="2 3" key="1">
    <citation type="journal article" date="2019" name="Genome Biol. Evol.">
        <title>Insights into the evolution of the New World diploid cottons (Gossypium, subgenus Houzingenia) based on genome sequencing.</title>
        <authorList>
            <person name="Grover C.E."/>
            <person name="Arick M.A. 2nd"/>
            <person name="Thrash A."/>
            <person name="Conover J.L."/>
            <person name="Sanders W.S."/>
            <person name="Peterson D.G."/>
            <person name="Frelichowski J.E."/>
            <person name="Scheffler J.A."/>
            <person name="Scheffler B.E."/>
            <person name="Wendel J.F."/>
        </authorList>
    </citation>
    <scope>NUCLEOTIDE SEQUENCE [LARGE SCALE GENOMIC DNA]</scope>
    <source>
        <strain evidence="2">5</strain>
        <tissue evidence="2">Leaf</tissue>
    </source>
</reference>
<sequence>MKKFVANPMTTPEYAWSWSKRINDNIPSPSQENVRPIKEHLRIIQSELDIVKQDFEKKSSELRKKIEELEEEKIQIGLDIDMVKLERSLHQHRSLNSMTKLKASRAKVEELKRKIEELETAL</sequence>
<evidence type="ECO:0000256" key="1">
    <source>
        <dbReference type="SAM" id="Coils"/>
    </source>
</evidence>
<protein>
    <submittedName>
        <fullName evidence="2">Uncharacterized protein</fullName>
    </submittedName>
</protein>
<proteinExistence type="predicted"/>
<dbReference type="AlphaFoldDB" id="A0A7J9D1D0"/>
<evidence type="ECO:0000313" key="3">
    <source>
        <dbReference type="Proteomes" id="UP000593579"/>
    </source>
</evidence>
<dbReference type="OrthoDB" id="1001109at2759"/>